<dbReference type="EMBL" id="LS483469">
    <property type="protein sequence ID" value="SQI40424.1"/>
    <property type="molecule type" value="Genomic_DNA"/>
</dbReference>
<accession>A0A2X4XUR4</accession>
<evidence type="ECO:0000313" key="1">
    <source>
        <dbReference type="EMBL" id="SQI40424.1"/>
    </source>
</evidence>
<dbReference type="Proteomes" id="UP000248897">
    <property type="component" value="Chromosome 1"/>
</dbReference>
<gene>
    <name evidence="1" type="ORF">NCTC12961_03111</name>
</gene>
<sequence length="89" mass="10219">MEFDGLTEEFITSPYVNLHIPHSIILNETLPNQSIAKAEIWHVKKHKIKVNTQVINVKLKVKSSIFMKFHFGLASFAPKTWVATSTRNQ</sequence>
<evidence type="ECO:0000313" key="2">
    <source>
        <dbReference type="Proteomes" id="UP000248897"/>
    </source>
</evidence>
<name>A0A2X4XUR4_SERPL</name>
<reference evidence="1 2" key="1">
    <citation type="submission" date="2018-06" db="EMBL/GenBank/DDBJ databases">
        <authorList>
            <consortium name="Pathogen Informatics"/>
            <person name="Doyle S."/>
        </authorList>
    </citation>
    <scope>NUCLEOTIDE SEQUENCE [LARGE SCALE GENOMIC DNA]</scope>
    <source>
        <strain evidence="1 2">NCTC12961</strain>
    </source>
</reference>
<protein>
    <submittedName>
        <fullName evidence="1">Uncharacterized protein</fullName>
    </submittedName>
</protein>
<dbReference type="AlphaFoldDB" id="A0A2X4XUR4"/>
<organism evidence="1 2">
    <name type="scientific">Serratia plymuthica</name>
    <dbReference type="NCBI Taxonomy" id="82996"/>
    <lineage>
        <taxon>Bacteria</taxon>
        <taxon>Pseudomonadati</taxon>
        <taxon>Pseudomonadota</taxon>
        <taxon>Gammaproteobacteria</taxon>
        <taxon>Enterobacterales</taxon>
        <taxon>Yersiniaceae</taxon>
        <taxon>Serratia</taxon>
    </lineage>
</organism>
<proteinExistence type="predicted"/>